<accession>A0ABW1NBH9</accession>
<evidence type="ECO:0000313" key="2">
    <source>
        <dbReference type="Proteomes" id="UP001596137"/>
    </source>
</evidence>
<evidence type="ECO:0000313" key="1">
    <source>
        <dbReference type="EMBL" id="MFC6080653.1"/>
    </source>
</evidence>
<name>A0ABW1NBH9_9ACTN</name>
<dbReference type="Proteomes" id="UP001596137">
    <property type="component" value="Unassembled WGS sequence"/>
</dbReference>
<sequence length="120" mass="12672">MISMTYRRWALRGSAVLGTAVVVLSTVGVPGASAQVLYPSCGGEATKTSTSTTAYIGGCFKAQARIDRYYAGLPRSYYGPETSTTSSVTASDGSLIGNAARFYVANSGDPGKHWTSYIYF</sequence>
<organism evidence="1 2">
    <name type="scientific">Sphaerisporangium aureirubrum</name>
    <dbReference type="NCBI Taxonomy" id="1544736"/>
    <lineage>
        <taxon>Bacteria</taxon>
        <taxon>Bacillati</taxon>
        <taxon>Actinomycetota</taxon>
        <taxon>Actinomycetes</taxon>
        <taxon>Streptosporangiales</taxon>
        <taxon>Streptosporangiaceae</taxon>
        <taxon>Sphaerisporangium</taxon>
    </lineage>
</organism>
<protein>
    <submittedName>
        <fullName evidence="1">Uncharacterized protein</fullName>
    </submittedName>
</protein>
<dbReference type="InterPro" id="IPR006311">
    <property type="entry name" value="TAT_signal"/>
</dbReference>
<dbReference type="PROSITE" id="PS51318">
    <property type="entry name" value="TAT"/>
    <property type="match status" value="1"/>
</dbReference>
<gene>
    <name evidence="1" type="ORF">ACFP1K_05750</name>
</gene>
<dbReference type="RefSeq" id="WP_380747658.1">
    <property type="nucleotide sequence ID" value="NZ_JBHSRF010000005.1"/>
</dbReference>
<dbReference type="EMBL" id="JBHSRF010000005">
    <property type="protein sequence ID" value="MFC6080653.1"/>
    <property type="molecule type" value="Genomic_DNA"/>
</dbReference>
<keyword evidence="2" id="KW-1185">Reference proteome</keyword>
<reference evidence="2" key="1">
    <citation type="journal article" date="2019" name="Int. J. Syst. Evol. Microbiol.">
        <title>The Global Catalogue of Microorganisms (GCM) 10K type strain sequencing project: providing services to taxonomists for standard genome sequencing and annotation.</title>
        <authorList>
            <consortium name="The Broad Institute Genomics Platform"/>
            <consortium name="The Broad Institute Genome Sequencing Center for Infectious Disease"/>
            <person name="Wu L."/>
            <person name="Ma J."/>
        </authorList>
    </citation>
    <scope>NUCLEOTIDE SEQUENCE [LARGE SCALE GENOMIC DNA]</scope>
    <source>
        <strain evidence="2">JCM 30346</strain>
    </source>
</reference>
<proteinExistence type="predicted"/>
<comment type="caution">
    <text evidence="1">The sequence shown here is derived from an EMBL/GenBank/DDBJ whole genome shotgun (WGS) entry which is preliminary data.</text>
</comment>